<evidence type="ECO:0000313" key="3">
    <source>
        <dbReference type="EMBL" id="ACN98333.1"/>
    </source>
</evidence>
<feature type="coiled-coil region" evidence="1">
    <location>
        <begin position="48"/>
        <end position="75"/>
    </location>
</feature>
<dbReference type="PROSITE" id="PS51671">
    <property type="entry name" value="ACT"/>
    <property type="match status" value="2"/>
</dbReference>
<keyword evidence="1" id="KW-0175">Coiled coil</keyword>
<accession>C1DTS3</accession>
<dbReference type="OrthoDB" id="12860at2"/>
<dbReference type="KEGG" id="saf:SULAZ_0519"/>
<dbReference type="SUPFAM" id="SSF55021">
    <property type="entry name" value="ACT-like"/>
    <property type="match status" value="2"/>
</dbReference>
<dbReference type="EMBL" id="CP001229">
    <property type="protein sequence ID" value="ACN98333.1"/>
    <property type="molecule type" value="Genomic_DNA"/>
</dbReference>
<dbReference type="PANTHER" id="PTHR34875">
    <property type="entry name" value="UPF0237 PROTEIN MJ1558"/>
    <property type="match status" value="1"/>
</dbReference>
<dbReference type="PIRSF" id="PIRSF028103">
    <property type="entry name" value="GcvR"/>
    <property type="match status" value="1"/>
</dbReference>
<dbReference type="GO" id="GO:0006355">
    <property type="term" value="P:regulation of DNA-templated transcription"/>
    <property type="evidence" value="ECO:0007669"/>
    <property type="project" value="InterPro"/>
</dbReference>
<dbReference type="InterPro" id="IPR045865">
    <property type="entry name" value="ACT-like_dom_sf"/>
</dbReference>
<dbReference type="Pfam" id="PF13740">
    <property type="entry name" value="ACT_6"/>
    <property type="match status" value="1"/>
</dbReference>
<dbReference type="STRING" id="204536.SULAZ_0519"/>
<dbReference type="AlphaFoldDB" id="C1DTS3"/>
<dbReference type="Pfam" id="PF13291">
    <property type="entry name" value="ACT_4"/>
    <property type="match status" value="1"/>
</dbReference>
<protein>
    <submittedName>
        <fullName evidence="3">ACT domain protein</fullName>
    </submittedName>
</protein>
<dbReference type="eggNOG" id="COG2716">
    <property type="taxonomic scope" value="Bacteria"/>
</dbReference>
<dbReference type="Gene3D" id="3.30.70.260">
    <property type="match status" value="2"/>
</dbReference>
<sequence>MRTFLITAFGEDRPGIVAKVSQILYKNGLNIEDSAMTRLNNEFVIILIVKGDIDYDTLKQDLDTLEEENLNVTLKEITGLDKKIKESNLNYNIIVYGSDKPGIVYNVSKLLADNSINIADLRTEKTNELYVMFIQAEIPESLDLKKFEKEIENLKNILNVDIAIESIDTASL</sequence>
<organism evidence="3 4">
    <name type="scientific">Sulfurihydrogenibium azorense (strain DSM 15241 / OCM 825 / Az-Fu1)</name>
    <dbReference type="NCBI Taxonomy" id="204536"/>
    <lineage>
        <taxon>Bacteria</taxon>
        <taxon>Pseudomonadati</taxon>
        <taxon>Aquificota</taxon>
        <taxon>Aquificia</taxon>
        <taxon>Aquificales</taxon>
        <taxon>Hydrogenothermaceae</taxon>
        <taxon>Sulfurihydrogenibium</taxon>
    </lineage>
</organism>
<dbReference type="RefSeq" id="WP_012673658.1">
    <property type="nucleotide sequence ID" value="NC_012438.1"/>
</dbReference>
<evidence type="ECO:0000256" key="1">
    <source>
        <dbReference type="SAM" id="Coils"/>
    </source>
</evidence>
<gene>
    <name evidence="3" type="ordered locus">SULAZ_0519</name>
</gene>
<name>C1DTS3_SULAA</name>
<feature type="domain" description="ACT" evidence="2">
    <location>
        <begin position="92"/>
        <end position="169"/>
    </location>
</feature>
<dbReference type="PANTHER" id="PTHR34875:SF6">
    <property type="entry name" value="UPF0237 PROTEIN MJ1558"/>
    <property type="match status" value="1"/>
</dbReference>
<dbReference type="HOGENOM" id="CLU_095322_1_1_0"/>
<dbReference type="InterPro" id="IPR050990">
    <property type="entry name" value="UPF0237/GcvR_regulator"/>
</dbReference>
<keyword evidence="4" id="KW-1185">Reference proteome</keyword>
<dbReference type="InterPro" id="IPR016867">
    <property type="entry name" value="GcvR"/>
</dbReference>
<reference evidence="3 4" key="1">
    <citation type="journal article" date="2009" name="J. Bacteriol.">
        <title>Complete and draft genome sequences of six members of the Aquificales.</title>
        <authorList>
            <person name="Reysenbach A.L."/>
            <person name="Hamamura N."/>
            <person name="Podar M."/>
            <person name="Griffiths E."/>
            <person name="Ferreira S."/>
            <person name="Hochstein R."/>
            <person name="Heidelberg J."/>
            <person name="Johnson J."/>
            <person name="Mead D."/>
            <person name="Pohorille A."/>
            <person name="Sarmiento M."/>
            <person name="Schweighofer K."/>
            <person name="Seshadri R."/>
            <person name="Voytek M.A."/>
        </authorList>
    </citation>
    <scope>NUCLEOTIDE SEQUENCE [LARGE SCALE GENOMIC DNA]</scope>
    <source>
        <strain evidence="4">Az-Fu1 / DSM 15241 / OCM 825</strain>
    </source>
</reference>
<dbReference type="InterPro" id="IPR002912">
    <property type="entry name" value="ACT_dom"/>
</dbReference>
<dbReference type="Proteomes" id="UP000001369">
    <property type="component" value="Chromosome"/>
</dbReference>
<evidence type="ECO:0000313" key="4">
    <source>
        <dbReference type="Proteomes" id="UP000001369"/>
    </source>
</evidence>
<proteinExistence type="predicted"/>
<evidence type="ECO:0000259" key="2">
    <source>
        <dbReference type="PROSITE" id="PS51671"/>
    </source>
</evidence>
<feature type="domain" description="ACT" evidence="2">
    <location>
        <begin position="5"/>
        <end position="89"/>
    </location>
</feature>